<gene>
    <name evidence="2" type="ORF">CVT26_011267</name>
</gene>
<evidence type="ECO:0000313" key="2">
    <source>
        <dbReference type="EMBL" id="PPQ66398.1"/>
    </source>
</evidence>
<dbReference type="InterPro" id="IPR004045">
    <property type="entry name" value="Glutathione_S-Trfase_N"/>
</dbReference>
<dbReference type="Pfam" id="PF22041">
    <property type="entry name" value="GST_C_7"/>
    <property type="match status" value="1"/>
</dbReference>
<dbReference type="Gene3D" id="3.40.30.10">
    <property type="entry name" value="Glutaredoxin"/>
    <property type="match status" value="1"/>
</dbReference>
<dbReference type="AlphaFoldDB" id="A0A409VJH1"/>
<dbReference type="InterPro" id="IPR036249">
    <property type="entry name" value="Thioredoxin-like_sf"/>
</dbReference>
<protein>
    <recommendedName>
        <fullName evidence="1">GST N-terminal domain-containing protein</fullName>
    </recommendedName>
</protein>
<sequence>MTIILYDIPSPFPNKAFSFNTWKARFALNYKGLPYKTEWVEFPDIEALCKKLGIAPTEPKPTSTGGGPLYTLPAIYDPATNTYISESLRIASYLDATYPSTPSLFPHNTQGVQAGFCDAFKAHVSPIFRFGIPQLAGTLSPRSAAYVRQTREEWLGAPIDKILPHGEEAKEVWAKVQAAWGKADEWYALNGGRGVFLMGEKPCFADLLVASFLIWVKTIYGEDDQKWKDLASWNGGRWKRLLDGLEKYSQVV</sequence>
<dbReference type="Proteomes" id="UP000284706">
    <property type="component" value="Unassembled WGS sequence"/>
</dbReference>
<dbReference type="OrthoDB" id="4951845at2759"/>
<keyword evidence="3" id="KW-1185">Reference proteome</keyword>
<dbReference type="InParanoid" id="A0A409VJH1"/>
<dbReference type="InterPro" id="IPR054416">
    <property type="entry name" value="GST_UstS-like_C"/>
</dbReference>
<accession>A0A409VJH1</accession>
<reference evidence="2 3" key="1">
    <citation type="journal article" date="2018" name="Evol. Lett.">
        <title>Horizontal gene cluster transfer increased hallucinogenic mushroom diversity.</title>
        <authorList>
            <person name="Reynolds H.T."/>
            <person name="Vijayakumar V."/>
            <person name="Gluck-Thaler E."/>
            <person name="Korotkin H.B."/>
            <person name="Matheny P.B."/>
            <person name="Slot J.C."/>
        </authorList>
    </citation>
    <scope>NUCLEOTIDE SEQUENCE [LARGE SCALE GENOMIC DNA]</scope>
    <source>
        <strain evidence="2 3">SRW20</strain>
    </source>
</reference>
<organism evidence="2 3">
    <name type="scientific">Gymnopilus dilepis</name>
    <dbReference type="NCBI Taxonomy" id="231916"/>
    <lineage>
        <taxon>Eukaryota</taxon>
        <taxon>Fungi</taxon>
        <taxon>Dikarya</taxon>
        <taxon>Basidiomycota</taxon>
        <taxon>Agaricomycotina</taxon>
        <taxon>Agaricomycetes</taxon>
        <taxon>Agaricomycetidae</taxon>
        <taxon>Agaricales</taxon>
        <taxon>Agaricineae</taxon>
        <taxon>Hymenogastraceae</taxon>
        <taxon>Gymnopilus</taxon>
    </lineage>
</organism>
<name>A0A409VJH1_9AGAR</name>
<dbReference type="InterPro" id="IPR036282">
    <property type="entry name" value="Glutathione-S-Trfase_C_sf"/>
</dbReference>
<dbReference type="EMBL" id="NHYE01005631">
    <property type="protein sequence ID" value="PPQ66398.1"/>
    <property type="molecule type" value="Genomic_DNA"/>
</dbReference>
<dbReference type="SUPFAM" id="SSF47616">
    <property type="entry name" value="GST C-terminal domain-like"/>
    <property type="match status" value="1"/>
</dbReference>
<dbReference type="SUPFAM" id="SSF52833">
    <property type="entry name" value="Thioredoxin-like"/>
    <property type="match status" value="1"/>
</dbReference>
<dbReference type="PROSITE" id="PS50404">
    <property type="entry name" value="GST_NTER"/>
    <property type="match status" value="1"/>
</dbReference>
<evidence type="ECO:0000313" key="3">
    <source>
        <dbReference type="Proteomes" id="UP000284706"/>
    </source>
</evidence>
<feature type="domain" description="GST N-terminal" evidence="1">
    <location>
        <begin position="8"/>
        <end position="102"/>
    </location>
</feature>
<comment type="caution">
    <text evidence="2">The sequence shown here is derived from an EMBL/GenBank/DDBJ whole genome shotgun (WGS) entry which is preliminary data.</text>
</comment>
<dbReference type="Pfam" id="PF13409">
    <property type="entry name" value="GST_N_2"/>
    <property type="match status" value="1"/>
</dbReference>
<evidence type="ECO:0000259" key="1">
    <source>
        <dbReference type="PROSITE" id="PS50404"/>
    </source>
</evidence>
<dbReference type="STRING" id="231916.A0A409VJH1"/>
<proteinExistence type="predicted"/>
<dbReference type="Gene3D" id="1.20.1050.10">
    <property type="match status" value="1"/>
</dbReference>